<dbReference type="AlphaFoldDB" id="A0A9W9ZU70"/>
<evidence type="ECO:0000313" key="2">
    <source>
        <dbReference type="EMBL" id="KAJ7387963.1"/>
    </source>
</evidence>
<gene>
    <name evidence="2" type="ORF">OS493_001319</name>
</gene>
<comment type="caution">
    <text evidence="2">The sequence shown here is derived from an EMBL/GenBank/DDBJ whole genome shotgun (WGS) entry which is preliminary data.</text>
</comment>
<reference evidence="2" key="1">
    <citation type="submission" date="2023-01" db="EMBL/GenBank/DDBJ databases">
        <title>Genome assembly of the deep-sea coral Lophelia pertusa.</title>
        <authorList>
            <person name="Herrera S."/>
            <person name="Cordes E."/>
        </authorList>
    </citation>
    <scope>NUCLEOTIDE SEQUENCE</scope>
    <source>
        <strain evidence="2">USNM1676648</strain>
        <tissue evidence="2">Polyp</tissue>
    </source>
</reference>
<dbReference type="EMBL" id="MU825873">
    <property type="protein sequence ID" value="KAJ7387963.1"/>
    <property type="molecule type" value="Genomic_DNA"/>
</dbReference>
<organism evidence="2 3">
    <name type="scientific">Desmophyllum pertusum</name>
    <dbReference type="NCBI Taxonomy" id="174260"/>
    <lineage>
        <taxon>Eukaryota</taxon>
        <taxon>Metazoa</taxon>
        <taxon>Cnidaria</taxon>
        <taxon>Anthozoa</taxon>
        <taxon>Hexacorallia</taxon>
        <taxon>Scleractinia</taxon>
        <taxon>Caryophylliina</taxon>
        <taxon>Caryophylliidae</taxon>
        <taxon>Desmophyllum</taxon>
    </lineage>
</organism>
<dbReference type="Proteomes" id="UP001163046">
    <property type="component" value="Unassembled WGS sequence"/>
</dbReference>
<evidence type="ECO:0000313" key="3">
    <source>
        <dbReference type="Proteomes" id="UP001163046"/>
    </source>
</evidence>
<feature type="region of interest" description="Disordered" evidence="1">
    <location>
        <begin position="50"/>
        <end position="74"/>
    </location>
</feature>
<evidence type="ECO:0000256" key="1">
    <source>
        <dbReference type="SAM" id="MobiDB-lite"/>
    </source>
</evidence>
<proteinExistence type="predicted"/>
<dbReference type="OrthoDB" id="10635629at2759"/>
<sequence length="246" mass="27289">MSATFGRLKSVLESVEERRFATEKFETLEHENSDAVRKINKRILELKQNKEDSISRASSSSRSSRRSGSSVLEKKTEMAAKVARLAAELKFGDIEAQKTAALQEHETEMKKFQITKDLAVAKAEMEAITKVHEAEIGANGEVLDLPNGKENHLQNYLSANVTSSHARRSCCDNRSTYNSICKHSLCVSEIEGILKEHLDYIAKSPRCSLPSKSGLVEPAKDAQGKKVEPIKMHGGQAEVLLSRNIH</sequence>
<protein>
    <submittedName>
        <fullName evidence="2">Uncharacterized protein</fullName>
    </submittedName>
</protein>
<name>A0A9W9ZU70_9CNID</name>
<keyword evidence="3" id="KW-1185">Reference proteome</keyword>
<feature type="compositionally biased region" description="Low complexity" evidence="1">
    <location>
        <begin position="55"/>
        <end position="70"/>
    </location>
</feature>
<accession>A0A9W9ZU70</accession>